<accession>A0A0Q3M1V7</accession>
<sequence>MEGGADLLIRPSPPSALPGSRHCASLVARDPATAAAPDAWRTCSGAVGSTGHDPVADPARRPPDLASLLLPRASSSLELLQQRPRRTMEQQCLEILPRRRRIRRPRP</sequence>
<evidence type="ECO:0000313" key="3">
    <source>
        <dbReference type="EnsemblPlants" id="KQJ98485"/>
    </source>
</evidence>
<dbReference type="Gramene" id="KQJ98485">
    <property type="protein sequence ID" value="KQJ98485"/>
    <property type="gene ID" value="BRADI_3g37156v3"/>
</dbReference>
<evidence type="ECO:0000313" key="4">
    <source>
        <dbReference type="Proteomes" id="UP000008810"/>
    </source>
</evidence>
<reference evidence="3" key="3">
    <citation type="submission" date="2018-08" db="UniProtKB">
        <authorList>
            <consortium name="EnsemblPlants"/>
        </authorList>
    </citation>
    <scope>IDENTIFICATION</scope>
    <source>
        <strain evidence="3">cv. Bd21</strain>
    </source>
</reference>
<name>A0A0Q3M1V7_BRADI</name>
<keyword evidence="4" id="KW-1185">Reference proteome</keyword>
<dbReference type="InParanoid" id="A0A0Q3M1V7"/>
<dbReference type="EMBL" id="CM000882">
    <property type="protein sequence ID" value="KQJ98485.1"/>
    <property type="molecule type" value="Genomic_DNA"/>
</dbReference>
<proteinExistence type="predicted"/>
<dbReference type="AlphaFoldDB" id="A0A0Q3M1V7"/>
<gene>
    <name evidence="2" type="ORF">BRADI_3g37156v3</name>
</gene>
<dbReference type="Proteomes" id="UP000008810">
    <property type="component" value="Chromosome 3"/>
</dbReference>
<evidence type="ECO:0000256" key="1">
    <source>
        <dbReference type="SAM" id="MobiDB-lite"/>
    </source>
</evidence>
<reference evidence="2 3" key="1">
    <citation type="journal article" date="2010" name="Nature">
        <title>Genome sequencing and analysis of the model grass Brachypodium distachyon.</title>
        <authorList>
            <consortium name="International Brachypodium Initiative"/>
        </authorList>
    </citation>
    <scope>NUCLEOTIDE SEQUENCE [LARGE SCALE GENOMIC DNA]</scope>
    <source>
        <strain evidence="2 3">Bd21</strain>
    </source>
</reference>
<dbReference type="EnsemblPlants" id="KQJ98485">
    <property type="protein sequence ID" value="KQJ98485"/>
    <property type="gene ID" value="BRADI_3g37156v3"/>
</dbReference>
<organism evidence="2">
    <name type="scientific">Brachypodium distachyon</name>
    <name type="common">Purple false brome</name>
    <name type="synonym">Trachynia distachya</name>
    <dbReference type="NCBI Taxonomy" id="15368"/>
    <lineage>
        <taxon>Eukaryota</taxon>
        <taxon>Viridiplantae</taxon>
        <taxon>Streptophyta</taxon>
        <taxon>Embryophyta</taxon>
        <taxon>Tracheophyta</taxon>
        <taxon>Spermatophyta</taxon>
        <taxon>Magnoliopsida</taxon>
        <taxon>Liliopsida</taxon>
        <taxon>Poales</taxon>
        <taxon>Poaceae</taxon>
        <taxon>BOP clade</taxon>
        <taxon>Pooideae</taxon>
        <taxon>Stipodae</taxon>
        <taxon>Brachypodieae</taxon>
        <taxon>Brachypodium</taxon>
    </lineage>
</organism>
<protein>
    <submittedName>
        <fullName evidence="2 3">Uncharacterized protein</fullName>
    </submittedName>
</protein>
<feature type="region of interest" description="Disordered" evidence="1">
    <location>
        <begin position="1"/>
        <end position="21"/>
    </location>
</feature>
<evidence type="ECO:0000313" key="2">
    <source>
        <dbReference type="EMBL" id="KQJ98485.1"/>
    </source>
</evidence>
<reference evidence="2" key="2">
    <citation type="submission" date="2017-06" db="EMBL/GenBank/DDBJ databases">
        <title>WGS assembly of Brachypodium distachyon.</title>
        <authorList>
            <consortium name="The International Brachypodium Initiative"/>
            <person name="Lucas S."/>
            <person name="Harmon-Smith M."/>
            <person name="Lail K."/>
            <person name="Tice H."/>
            <person name="Grimwood J."/>
            <person name="Bruce D."/>
            <person name="Barry K."/>
            <person name="Shu S."/>
            <person name="Lindquist E."/>
            <person name="Wang M."/>
            <person name="Pitluck S."/>
            <person name="Vogel J.P."/>
            <person name="Garvin D.F."/>
            <person name="Mockler T.C."/>
            <person name="Schmutz J."/>
            <person name="Rokhsar D."/>
            <person name="Bevan M.W."/>
        </authorList>
    </citation>
    <scope>NUCLEOTIDE SEQUENCE</scope>
    <source>
        <strain evidence="2">Bd21</strain>
    </source>
</reference>